<feature type="transmembrane region" description="Helical" evidence="1">
    <location>
        <begin position="49"/>
        <end position="68"/>
    </location>
</feature>
<dbReference type="AlphaFoldDB" id="A0A423TVY4"/>
<keyword evidence="1" id="KW-1133">Transmembrane helix</keyword>
<reference evidence="2 3" key="1">
    <citation type="submission" date="2018-04" db="EMBL/GenBank/DDBJ databases">
        <authorList>
            <person name="Zhang X."/>
            <person name="Yuan J."/>
            <person name="Li F."/>
            <person name="Xiang J."/>
        </authorList>
    </citation>
    <scope>NUCLEOTIDE SEQUENCE [LARGE SCALE GENOMIC DNA]</scope>
    <source>
        <tissue evidence="2">Muscle</tissue>
    </source>
</reference>
<proteinExistence type="predicted"/>
<feature type="transmembrane region" description="Helical" evidence="1">
    <location>
        <begin position="80"/>
        <end position="98"/>
    </location>
</feature>
<keyword evidence="3" id="KW-1185">Reference proteome</keyword>
<comment type="caution">
    <text evidence="2">The sequence shown here is derived from an EMBL/GenBank/DDBJ whole genome shotgun (WGS) entry which is preliminary data.</text>
</comment>
<name>A0A423TVY4_PENVA</name>
<evidence type="ECO:0000313" key="3">
    <source>
        <dbReference type="Proteomes" id="UP000283509"/>
    </source>
</evidence>
<keyword evidence="1" id="KW-0472">Membrane</keyword>
<reference evidence="2 3" key="2">
    <citation type="submission" date="2019-01" db="EMBL/GenBank/DDBJ databases">
        <title>The decoding of complex shrimp genome reveals the adaptation for benthos swimmer, frequently molting mechanism and breeding impact on genome.</title>
        <authorList>
            <person name="Sun Y."/>
            <person name="Gao Y."/>
            <person name="Yu Y."/>
        </authorList>
    </citation>
    <scope>NUCLEOTIDE SEQUENCE [LARGE SCALE GENOMIC DNA]</scope>
    <source>
        <tissue evidence="2">Muscle</tissue>
    </source>
</reference>
<gene>
    <name evidence="2" type="ORF">C7M84_000670</name>
</gene>
<protein>
    <submittedName>
        <fullName evidence="2">Uncharacterized protein</fullName>
    </submittedName>
</protein>
<evidence type="ECO:0000256" key="1">
    <source>
        <dbReference type="SAM" id="Phobius"/>
    </source>
</evidence>
<keyword evidence="1" id="KW-0812">Transmembrane</keyword>
<evidence type="ECO:0000313" key="2">
    <source>
        <dbReference type="EMBL" id="ROT80605.1"/>
    </source>
</evidence>
<dbReference type="EMBL" id="QCYY01001101">
    <property type="protein sequence ID" value="ROT80605.1"/>
    <property type="molecule type" value="Genomic_DNA"/>
</dbReference>
<sequence length="397" mass="44245">MPPPHSRHSLILESSLILSSLISWRIPPSFSTQFPHSGNLPHSLIPSFIFSWKSILILFIPHSGILLILTFPASFWNPPLILSFPHSGILLFLSFLILEFSHSSPHSLIPSFLESPSFSHSLILESSLILSFPHVILRNPPSFSHSSCPRNPPHLFHSLILESSLISLQFPIILGILPHSLIPSFWNPPSSSFPAFWNLSLILYSLIPGSPLILPHSPHSGILSSFSYHSLILESLPSILSFPSFWNPPHSLFLIPGILPHIFIPSFWNPPSFFSFPHSGNPPSFSHSLILESSRHSSFPSFRIPPSFSHSASFWNPPHFSHSPHSGILLMSLIPSFWNPPAFFIPSFLESSLHSLIPPFWNAPHSLNSSILGILPHSLHSLHSGNGFFFTSLILSF</sequence>
<accession>A0A423TVY4</accession>
<dbReference type="Proteomes" id="UP000283509">
    <property type="component" value="Unassembled WGS sequence"/>
</dbReference>
<organism evidence="2 3">
    <name type="scientific">Penaeus vannamei</name>
    <name type="common">Whiteleg shrimp</name>
    <name type="synonym">Litopenaeus vannamei</name>
    <dbReference type="NCBI Taxonomy" id="6689"/>
    <lineage>
        <taxon>Eukaryota</taxon>
        <taxon>Metazoa</taxon>
        <taxon>Ecdysozoa</taxon>
        <taxon>Arthropoda</taxon>
        <taxon>Crustacea</taxon>
        <taxon>Multicrustacea</taxon>
        <taxon>Malacostraca</taxon>
        <taxon>Eumalacostraca</taxon>
        <taxon>Eucarida</taxon>
        <taxon>Decapoda</taxon>
        <taxon>Dendrobranchiata</taxon>
        <taxon>Penaeoidea</taxon>
        <taxon>Penaeidae</taxon>
        <taxon>Penaeus</taxon>
    </lineage>
</organism>